<accession>A0ABV8G4J0</accession>
<keyword evidence="4" id="KW-0067">ATP-binding</keyword>
<sequence>MGGKEAGSHQVDTHLPEEMGSITASRDMTRQALEECGYRGRYDDVLLVVSELVTNALVHGDGRPWLRVRGGASRVRIEVTDLGPDLPRLRDPGPANGWGLHVVRMLSTDWGIAPAEGGKVVWCELVANLAPLPAYPFEA</sequence>
<feature type="domain" description="Histidine kinase/HSP90-like ATPase" evidence="3">
    <location>
        <begin position="39"/>
        <end position="122"/>
    </location>
</feature>
<evidence type="ECO:0000313" key="4">
    <source>
        <dbReference type="EMBL" id="MFC4007257.1"/>
    </source>
</evidence>
<dbReference type="PANTHER" id="PTHR35526:SF3">
    <property type="entry name" value="ANTI-SIGMA-F FACTOR RSBW"/>
    <property type="match status" value="1"/>
</dbReference>
<dbReference type="Proteomes" id="UP001595851">
    <property type="component" value="Unassembled WGS sequence"/>
</dbReference>
<dbReference type="Gene3D" id="3.30.565.10">
    <property type="entry name" value="Histidine kinase-like ATPase, C-terminal domain"/>
    <property type="match status" value="1"/>
</dbReference>
<dbReference type="Pfam" id="PF13581">
    <property type="entry name" value="HATPase_c_2"/>
    <property type="match status" value="1"/>
</dbReference>
<dbReference type="RefSeq" id="WP_379527378.1">
    <property type="nucleotide sequence ID" value="NZ_JBHSBI010000003.1"/>
</dbReference>
<keyword evidence="1" id="KW-0808">Transferase</keyword>
<keyword evidence="4" id="KW-0547">Nucleotide-binding</keyword>
<dbReference type="EMBL" id="JBHSBI010000003">
    <property type="protein sequence ID" value="MFC4007257.1"/>
    <property type="molecule type" value="Genomic_DNA"/>
</dbReference>
<dbReference type="InterPro" id="IPR036890">
    <property type="entry name" value="HATPase_C_sf"/>
</dbReference>
<gene>
    <name evidence="4" type="ORF">ACFOY2_08495</name>
</gene>
<dbReference type="InterPro" id="IPR050267">
    <property type="entry name" value="Anti-sigma-factor_SerPK"/>
</dbReference>
<evidence type="ECO:0000313" key="5">
    <source>
        <dbReference type="Proteomes" id="UP001595851"/>
    </source>
</evidence>
<name>A0ABV8G4J0_9ACTN</name>
<feature type="region of interest" description="Disordered" evidence="2">
    <location>
        <begin position="1"/>
        <end position="23"/>
    </location>
</feature>
<reference evidence="5" key="1">
    <citation type="journal article" date="2019" name="Int. J. Syst. Evol. Microbiol.">
        <title>The Global Catalogue of Microorganisms (GCM) 10K type strain sequencing project: providing services to taxonomists for standard genome sequencing and annotation.</title>
        <authorList>
            <consortium name="The Broad Institute Genomics Platform"/>
            <consortium name="The Broad Institute Genome Sequencing Center for Infectious Disease"/>
            <person name="Wu L."/>
            <person name="Ma J."/>
        </authorList>
    </citation>
    <scope>NUCLEOTIDE SEQUENCE [LARGE SCALE GENOMIC DNA]</scope>
    <source>
        <strain evidence="5">TBRC 1276</strain>
    </source>
</reference>
<keyword evidence="5" id="KW-1185">Reference proteome</keyword>
<evidence type="ECO:0000256" key="1">
    <source>
        <dbReference type="ARBA" id="ARBA00022527"/>
    </source>
</evidence>
<dbReference type="CDD" id="cd16936">
    <property type="entry name" value="HATPase_RsbW-like"/>
    <property type="match status" value="1"/>
</dbReference>
<evidence type="ECO:0000259" key="3">
    <source>
        <dbReference type="Pfam" id="PF13581"/>
    </source>
</evidence>
<dbReference type="InterPro" id="IPR003594">
    <property type="entry name" value="HATPase_dom"/>
</dbReference>
<keyword evidence="1" id="KW-0723">Serine/threonine-protein kinase</keyword>
<protein>
    <submittedName>
        <fullName evidence="4">ATP-binding protein</fullName>
    </submittedName>
</protein>
<keyword evidence="1" id="KW-0418">Kinase</keyword>
<organism evidence="4 5">
    <name type="scientific">Nonomuraea purpurea</name>
    <dbReference type="NCBI Taxonomy" id="1849276"/>
    <lineage>
        <taxon>Bacteria</taxon>
        <taxon>Bacillati</taxon>
        <taxon>Actinomycetota</taxon>
        <taxon>Actinomycetes</taxon>
        <taxon>Streptosporangiales</taxon>
        <taxon>Streptosporangiaceae</taxon>
        <taxon>Nonomuraea</taxon>
    </lineage>
</organism>
<dbReference type="GO" id="GO:0005524">
    <property type="term" value="F:ATP binding"/>
    <property type="evidence" value="ECO:0007669"/>
    <property type="project" value="UniProtKB-KW"/>
</dbReference>
<evidence type="ECO:0000256" key="2">
    <source>
        <dbReference type="SAM" id="MobiDB-lite"/>
    </source>
</evidence>
<dbReference type="SUPFAM" id="SSF55874">
    <property type="entry name" value="ATPase domain of HSP90 chaperone/DNA topoisomerase II/histidine kinase"/>
    <property type="match status" value="1"/>
</dbReference>
<proteinExistence type="predicted"/>
<dbReference type="PANTHER" id="PTHR35526">
    <property type="entry name" value="ANTI-SIGMA-F FACTOR RSBW-RELATED"/>
    <property type="match status" value="1"/>
</dbReference>
<comment type="caution">
    <text evidence="4">The sequence shown here is derived from an EMBL/GenBank/DDBJ whole genome shotgun (WGS) entry which is preliminary data.</text>
</comment>